<keyword evidence="1" id="KW-1133">Transmembrane helix</keyword>
<evidence type="ECO:0008006" key="5">
    <source>
        <dbReference type="Google" id="ProtNLM"/>
    </source>
</evidence>
<feature type="transmembrane region" description="Helical" evidence="1">
    <location>
        <begin position="12"/>
        <end position="37"/>
    </location>
</feature>
<sequence>MYDKKQSWSINLRELFGMLAMFSATSLVVLMLSLTWVNF</sequence>
<name>A0AAX2LUS0_VIBFL</name>
<evidence type="ECO:0000313" key="2">
    <source>
        <dbReference type="EMBL" id="SUQ26160.1"/>
    </source>
</evidence>
<dbReference type="Proteomes" id="UP000254626">
    <property type="component" value="Unassembled WGS sequence"/>
</dbReference>
<protein>
    <recommendedName>
        <fullName evidence="5">YnhF family membrane protein</fullName>
    </recommendedName>
</protein>
<reference evidence="2 4" key="1">
    <citation type="submission" date="2018-06" db="EMBL/GenBank/DDBJ databases">
        <authorList>
            <consortium name="Pathogen Informatics"/>
            <person name="Doyle S."/>
        </authorList>
    </citation>
    <scope>NUCLEOTIDE SEQUENCE [LARGE SCALE GENOMIC DNA]</scope>
    <source>
        <strain evidence="2 4">NCTC11327</strain>
    </source>
</reference>
<dbReference type="EMBL" id="UHIP01000002">
    <property type="protein sequence ID" value="SUQ26160.1"/>
    <property type="molecule type" value="Genomic_DNA"/>
</dbReference>
<dbReference type="AlphaFoldDB" id="A0AAX2LUS0"/>
<comment type="caution">
    <text evidence="2">The sequence shown here is derived from an EMBL/GenBank/DDBJ whole genome shotgun (WGS) entry which is preliminary data.</text>
</comment>
<dbReference type="EMBL" id="UHIP01000002">
    <property type="protein sequence ID" value="SUQ27719.1"/>
    <property type="molecule type" value="Genomic_DNA"/>
</dbReference>
<proteinExistence type="predicted"/>
<evidence type="ECO:0000256" key="1">
    <source>
        <dbReference type="SAM" id="Phobius"/>
    </source>
</evidence>
<keyword evidence="1" id="KW-0812">Transmembrane</keyword>
<keyword evidence="1" id="KW-0472">Membrane</keyword>
<gene>
    <name evidence="2" type="ORF">NCTC11327_03020</name>
    <name evidence="3" type="ORF">NCTC11327_04615</name>
</gene>
<organism evidence="2 4">
    <name type="scientific">Vibrio fluvialis</name>
    <dbReference type="NCBI Taxonomy" id="676"/>
    <lineage>
        <taxon>Bacteria</taxon>
        <taxon>Pseudomonadati</taxon>
        <taxon>Pseudomonadota</taxon>
        <taxon>Gammaproteobacteria</taxon>
        <taxon>Vibrionales</taxon>
        <taxon>Vibrionaceae</taxon>
        <taxon>Vibrio</taxon>
    </lineage>
</organism>
<accession>A0AAX2LUS0</accession>
<evidence type="ECO:0000313" key="4">
    <source>
        <dbReference type="Proteomes" id="UP000254626"/>
    </source>
</evidence>
<evidence type="ECO:0000313" key="3">
    <source>
        <dbReference type="EMBL" id="SUQ27719.1"/>
    </source>
</evidence>